<dbReference type="GO" id="GO:0071897">
    <property type="term" value="P:DNA biosynthetic process"/>
    <property type="evidence" value="ECO:0007669"/>
    <property type="project" value="UniProtKB-ARBA"/>
</dbReference>
<reference evidence="2 3" key="1">
    <citation type="submission" date="2019-05" db="EMBL/GenBank/DDBJ databases">
        <title>Another draft genome of Portunus trituberculatus and its Hox gene families provides insights of decapod evolution.</title>
        <authorList>
            <person name="Jeong J.-H."/>
            <person name="Song I."/>
            <person name="Kim S."/>
            <person name="Choi T."/>
            <person name="Kim D."/>
            <person name="Ryu S."/>
            <person name="Kim W."/>
        </authorList>
    </citation>
    <scope>NUCLEOTIDE SEQUENCE [LARGE SCALE GENOMIC DNA]</scope>
    <source>
        <tissue evidence="2">Muscle</tissue>
    </source>
</reference>
<keyword evidence="1" id="KW-0732">Signal</keyword>
<name>A0A5B7D8W1_PORTR</name>
<dbReference type="SUPFAM" id="SSF56672">
    <property type="entry name" value="DNA/RNA polymerases"/>
    <property type="match status" value="1"/>
</dbReference>
<evidence type="ECO:0000313" key="2">
    <source>
        <dbReference type="EMBL" id="MPC17758.1"/>
    </source>
</evidence>
<dbReference type="InterPro" id="IPR043502">
    <property type="entry name" value="DNA/RNA_pol_sf"/>
</dbReference>
<dbReference type="OrthoDB" id="6377591at2759"/>
<keyword evidence="3" id="KW-1185">Reference proteome</keyword>
<dbReference type="Proteomes" id="UP000324222">
    <property type="component" value="Unassembled WGS sequence"/>
</dbReference>
<dbReference type="EMBL" id="VSRR010000619">
    <property type="protein sequence ID" value="MPC17758.1"/>
    <property type="molecule type" value="Genomic_DNA"/>
</dbReference>
<accession>A0A5B7D8W1</accession>
<dbReference type="Gene3D" id="3.10.10.10">
    <property type="entry name" value="HIV Type 1 Reverse Transcriptase, subunit A, domain 1"/>
    <property type="match status" value="1"/>
</dbReference>
<gene>
    <name evidence="2" type="ORF">E2C01_010622</name>
</gene>
<protein>
    <submittedName>
        <fullName evidence="2">Uncharacterized protein</fullName>
    </submittedName>
</protein>
<sequence length="167" mass="18335">MTVIGLDMATLLGIQLSSLMPADGDELYAAGNHPLTCVGTFSSHLKLGDREAETVVIVVKELDELLNKGIIESVDYLMAWCHPIMPVPKKTSGVRLCVDLIRLNRYVKRPVYPHFSIRVTRNTTIPAALSIRVVGYTVAKSNQRIEAADSVGSQDNCSTEVYSRADM</sequence>
<dbReference type="AlphaFoldDB" id="A0A5B7D8W1"/>
<proteinExistence type="predicted"/>
<evidence type="ECO:0000313" key="3">
    <source>
        <dbReference type="Proteomes" id="UP000324222"/>
    </source>
</evidence>
<feature type="signal peptide" evidence="1">
    <location>
        <begin position="1"/>
        <end position="24"/>
    </location>
</feature>
<comment type="caution">
    <text evidence="2">The sequence shown here is derived from an EMBL/GenBank/DDBJ whole genome shotgun (WGS) entry which is preliminary data.</text>
</comment>
<organism evidence="2 3">
    <name type="scientific">Portunus trituberculatus</name>
    <name type="common">Swimming crab</name>
    <name type="synonym">Neptunus trituberculatus</name>
    <dbReference type="NCBI Taxonomy" id="210409"/>
    <lineage>
        <taxon>Eukaryota</taxon>
        <taxon>Metazoa</taxon>
        <taxon>Ecdysozoa</taxon>
        <taxon>Arthropoda</taxon>
        <taxon>Crustacea</taxon>
        <taxon>Multicrustacea</taxon>
        <taxon>Malacostraca</taxon>
        <taxon>Eumalacostraca</taxon>
        <taxon>Eucarida</taxon>
        <taxon>Decapoda</taxon>
        <taxon>Pleocyemata</taxon>
        <taxon>Brachyura</taxon>
        <taxon>Eubrachyura</taxon>
        <taxon>Portunoidea</taxon>
        <taxon>Portunidae</taxon>
        <taxon>Portuninae</taxon>
        <taxon>Portunus</taxon>
    </lineage>
</organism>
<feature type="chain" id="PRO_5023005097" evidence="1">
    <location>
        <begin position="25"/>
        <end position="167"/>
    </location>
</feature>
<evidence type="ECO:0000256" key="1">
    <source>
        <dbReference type="SAM" id="SignalP"/>
    </source>
</evidence>